<dbReference type="InterPro" id="IPR029068">
    <property type="entry name" value="Glyas_Bleomycin-R_OHBP_Dase"/>
</dbReference>
<dbReference type="PANTHER" id="PTHR36113:SF1">
    <property type="entry name" value="GLYOXALASE_BLEOMYCIN RESISTANCE PROTEIN_DIOXYGENASE"/>
    <property type="match status" value="1"/>
</dbReference>
<evidence type="ECO:0000313" key="2">
    <source>
        <dbReference type="EMBL" id="MEY8244830.1"/>
    </source>
</evidence>
<keyword evidence="3" id="KW-1185">Reference proteome</keyword>
<protein>
    <submittedName>
        <fullName evidence="2">VOC family protein</fullName>
    </submittedName>
</protein>
<proteinExistence type="predicted"/>
<dbReference type="Pfam" id="PF00903">
    <property type="entry name" value="Glyoxalase"/>
    <property type="match status" value="1"/>
</dbReference>
<gene>
    <name evidence="2" type="ORF">AAK873_04240</name>
</gene>
<dbReference type="EMBL" id="JBCLPP010000008">
    <property type="protein sequence ID" value="MEY8244830.1"/>
    <property type="molecule type" value="Genomic_DNA"/>
</dbReference>
<feature type="domain" description="VOC" evidence="1">
    <location>
        <begin position="2"/>
        <end position="127"/>
    </location>
</feature>
<dbReference type="SUPFAM" id="SSF54593">
    <property type="entry name" value="Glyoxalase/Bleomycin resistance protein/Dihydroxybiphenyl dioxygenase"/>
    <property type="match status" value="1"/>
</dbReference>
<evidence type="ECO:0000259" key="1">
    <source>
        <dbReference type="PROSITE" id="PS51819"/>
    </source>
</evidence>
<dbReference type="InterPro" id="IPR051332">
    <property type="entry name" value="Fosfomycin_Res_Enzymes"/>
</dbReference>
<sequence>MKIDHTALYVRDLDGARDFFIRYFNAEPSEQYHNPKTDFKSYFLSFGNSARLEIMTRPGLDVQNEAQMRTGYIHLSFSVGGRDNVDELTSILKDGGYEVVSGPRVTGDGYYESQIIGVEGNVIEITE</sequence>
<comment type="caution">
    <text evidence="2">The sequence shown here is derived from an EMBL/GenBank/DDBJ whole genome shotgun (WGS) entry which is preliminary data.</text>
</comment>
<reference evidence="2 3" key="1">
    <citation type="submission" date="2024-03" db="EMBL/GenBank/DDBJ databases">
        <title>Mouse gut bacterial collection (mGBC) of GemPharmatech.</title>
        <authorList>
            <person name="He Y."/>
            <person name="Dong L."/>
            <person name="Wu D."/>
            <person name="Gao X."/>
            <person name="Lin Z."/>
        </authorList>
    </citation>
    <scope>NUCLEOTIDE SEQUENCE [LARGE SCALE GENOMIC DNA]</scope>
    <source>
        <strain evidence="2 3">54-13</strain>
    </source>
</reference>
<dbReference type="InterPro" id="IPR037523">
    <property type="entry name" value="VOC_core"/>
</dbReference>
<dbReference type="Gene3D" id="3.10.180.10">
    <property type="entry name" value="2,3-Dihydroxybiphenyl 1,2-Dioxygenase, domain 1"/>
    <property type="match status" value="1"/>
</dbReference>
<accession>A0ABV4CTX6</accession>
<dbReference type="Proteomes" id="UP001565200">
    <property type="component" value="Unassembled WGS sequence"/>
</dbReference>
<dbReference type="PANTHER" id="PTHR36113">
    <property type="entry name" value="LYASE, PUTATIVE-RELATED-RELATED"/>
    <property type="match status" value="1"/>
</dbReference>
<evidence type="ECO:0000313" key="3">
    <source>
        <dbReference type="Proteomes" id="UP001565200"/>
    </source>
</evidence>
<dbReference type="RefSeq" id="WP_121698922.1">
    <property type="nucleotide sequence ID" value="NZ_JBCLPP010000008.1"/>
</dbReference>
<organism evidence="2 3">
    <name type="scientific">Heminiphilus faecis</name>
    <dbReference type="NCBI Taxonomy" id="2601703"/>
    <lineage>
        <taxon>Bacteria</taxon>
        <taxon>Pseudomonadati</taxon>
        <taxon>Bacteroidota</taxon>
        <taxon>Bacteroidia</taxon>
        <taxon>Bacteroidales</taxon>
        <taxon>Muribaculaceae</taxon>
        <taxon>Heminiphilus</taxon>
    </lineage>
</organism>
<dbReference type="InterPro" id="IPR004360">
    <property type="entry name" value="Glyas_Fos-R_dOase_dom"/>
</dbReference>
<name>A0ABV4CTX6_9BACT</name>
<dbReference type="PROSITE" id="PS51819">
    <property type="entry name" value="VOC"/>
    <property type="match status" value="1"/>
</dbReference>